<evidence type="ECO:0000313" key="2">
    <source>
        <dbReference type="Proteomes" id="UP001163828"/>
    </source>
</evidence>
<protein>
    <submittedName>
        <fullName evidence="1">Uncharacterized protein</fullName>
    </submittedName>
</protein>
<dbReference type="EMBL" id="MU790647">
    <property type="protein sequence ID" value="KAJ3995581.1"/>
    <property type="molecule type" value="Genomic_DNA"/>
</dbReference>
<proteinExistence type="predicted"/>
<name>A0ABQ8QAS4_9AGAR</name>
<gene>
    <name evidence="1" type="ORF">F5050DRAFT_272550</name>
</gene>
<accession>A0ABQ8QAS4</accession>
<sequence>MSFPFLAIIWPAFTSDSREHISFYLLRSTTPRIHTVFPLLRINDRGVFITKDVNCGFFGLFGQRDSNTRMVLALGNDCAVNGVIALIHDPEKSVAQSFMARTKVEIVIPSRNSAGYTRTVWGAIIPPSSAITQMNKESLSKIKCTNECRPTKRIGSSAAVVVKTNATRQPARACRKAKD</sequence>
<reference evidence="1" key="1">
    <citation type="submission" date="2022-08" db="EMBL/GenBank/DDBJ databases">
        <authorList>
            <consortium name="DOE Joint Genome Institute"/>
            <person name="Min B."/>
            <person name="Riley R."/>
            <person name="Sierra-Patev S."/>
            <person name="Naranjo-Ortiz M."/>
            <person name="Looney B."/>
            <person name="Konkel Z."/>
            <person name="Slot J.C."/>
            <person name="Sakamoto Y."/>
            <person name="Steenwyk J.L."/>
            <person name="Rokas A."/>
            <person name="Carro J."/>
            <person name="Camarero S."/>
            <person name="Ferreira P."/>
            <person name="Molpeceres G."/>
            <person name="Ruiz-Duenas F.J."/>
            <person name="Serrano A."/>
            <person name="Henrissat B."/>
            <person name="Drula E."/>
            <person name="Hughes K.W."/>
            <person name="Mata J.L."/>
            <person name="Ishikawa N.K."/>
            <person name="Vargas-Isla R."/>
            <person name="Ushijima S."/>
            <person name="Smith C.A."/>
            <person name="Ahrendt S."/>
            <person name="Andreopoulos W."/>
            <person name="He G."/>
            <person name="Labutti K."/>
            <person name="Lipzen A."/>
            <person name="Ng V."/>
            <person name="Sandor L."/>
            <person name="Barry K."/>
            <person name="Martinez A.T."/>
            <person name="Xiao Y."/>
            <person name="Gibbons J.G."/>
            <person name="Terashima K."/>
            <person name="Hibbett D.S."/>
            <person name="Grigoriev I.V."/>
        </authorList>
    </citation>
    <scope>NUCLEOTIDE SEQUENCE</scope>
    <source>
        <strain evidence="1">TFB10827</strain>
    </source>
</reference>
<organism evidence="1 2">
    <name type="scientific">Lentinula boryana</name>
    <dbReference type="NCBI Taxonomy" id="40481"/>
    <lineage>
        <taxon>Eukaryota</taxon>
        <taxon>Fungi</taxon>
        <taxon>Dikarya</taxon>
        <taxon>Basidiomycota</taxon>
        <taxon>Agaricomycotina</taxon>
        <taxon>Agaricomycetes</taxon>
        <taxon>Agaricomycetidae</taxon>
        <taxon>Agaricales</taxon>
        <taxon>Marasmiineae</taxon>
        <taxon>Omphalotaceae</taxon>
        <taxon>Lentinula</taxon>
    </lineage>
</organism>
<dbReference type="Proteomes" id="UP001163828">
    <property type="component" value="Unassembled WGS sequence"/>
</dbReference>
<evidence type="ECO:0000313" key="1">
    <source>
        <dbReference type="EMBL" id="KAJ3995581.1"/>
    </source>
</evidence>
<comment type="caution">
    <text evidence="1">The sequence shown here is derived from an EMBL/GenBank/DDBJ whole genome shotgun (WGS) entry which is preliminary data.</text>
</comment>
<keyword evidence="2" id="KW-1185">Reference proteome</keyword>